<evidence type="ECO:0000313" key="1">
    <source>
        <dbReference type="EMBL" id="CUS05782.1"/>
    </source>
</evidence>
<dbReference type="Proteomes" id="UP000215027">
    <property type="component" value="Chromosome II"/>
</dbReference>
<dbReference type="AlphaFoldDB" id="A0A160T750"/>
<sequence>MTATATLDGLIVHDPLLHNGRPILAGTATSVRAIAALYKLGLGPEEIAGELPLTLAQVYAALTYYHLHSEEIETDLAADSEERLIAEYGDFINDR</sequence>
<proteinExistence type="predicted"/>
<dbReference type="RefSeq" id="WP_095045147.1">
    <property type="nucleotide sequence ID" value="NZ_LN890656.1"/>
</dbReference>
<protein>
    <recommendedName>
        <fullName evidence="3">DUF433 domain-containing protein</fullName>
    </recommendedName>
</protein>
<dbReference type="KEGG" id="pbf:CFX0092_B0248"/>
<dbReference type="PANTHER" id="PTHR34849:SF1">
    <property type="entry name" value="SLR0770 PROTEIN"/>
    <property type="match status" value="1"/>
</dbReference>
<evidence type="ECO:0008006" key="3">
    <source>
        <dbReference type="Google" id="ProtNLM"/>
    </source>
</evidence>
<organism evidence="1 2">
    <name type="scientific">Candidatus Promineifilum breve</name>
    <dbReference type="NCBI Taxonomy" id="1806508"/>
    <lineage>
        <taxon>Bacteria</taxon>
        <taxon>Bacillati</taxon>
        <taxon>Chloroflexota</taxon>
        <taxon>Ardenticatenia</taxon>
        <taxon>Candidatus Promineifilales</taxon>
        <taxon>Candidatus Promineifilaceae</taxon>
        <taxon>Candidatus Promineifilum</taxon>
    </lineage>
</organism>
<dbReference type="InterPro" id="IPR007367">
    <property type="entry name" value="DUF433"/>
</dbReference>
<dbReference type="EMBL" id="LN890656">
    <property type="protein sequence ID" value="CUS05782.1"/>
    <property type="molecule type" value="Genomic_DNA"/>
</dbReference>
<accession>A0A160T750</accession>
<gene>
    <name evidence="1" type="ORF">CFX0092_B0248</name>
</gene>
<dbReference type="SUPFAM" id="SSF46689">
    <property type="entry name" value="Homeodomain-like"/>
    <property type="match status" value="1"/>
</dbReference>
<reference evidence="1" key="1">
    <citation type="submission" date="2016-01" db="EMBL/GenBank/DDBJ databases">
        <authorList>
            <person name="Mcilroy J.S."/>
            <person name="Karst M S."/>
            <person name="Albertsen M."/>
        </authorList>
    </citation>
    <scope>NUCLEOTIDE SEQUENCE</scope>
    <source>
        <strain evidence="1">Cfx-K</strain>
    </source>
</reference>
<dbReference type="OrthoDB" id="162235at2"/>
<name>A0A160T750_9CHLR</name>
<dbReference type="InterPro" id="IPR036388">
    <property type="entry name" value="WH-like_DNA-bd_sf"/>
</dbReference>
<dbReference type="PANTHER" id="PTHR34849">
    <property type="entry name" value="SSL5025 PROTEIN"/>
    <property type="match status" value="1"/>
</dbReference>
<dbReference type="Gene3D" id="1.10.10.10">
    <property type="entry name" value="Winged helix-like DNA-binding domain superfamily/Winged helix DNA-binding domain"/>
    <property type="match status" value="1"/>
</dbReference>
<dbReference type="Pfam" id="PF04255">
    <property type="entry name" value="DUF433"/>
    <property type="match status" value="1"/>
</dbReference>
<keyword evidence="2" id="KW-1185">Reference proteome</keyword>
<evidence type="ECO:0000313" key="2">
    <source>
        <dbReference type="Proteomes" id="UP000215027"/>
    </source>
</evidence>
<dbReference type="InterPro" id="IPR009057">
    <property type="entry name" value="Homeodomain-like_sf"/>
</dbReference>